<organism evidence="2 3">
    <name type="scientific">Ophiocordyceps unilateralis</name>
    <name type="common">Zombie-ant fungus</name>
    <name type="synonym">Torrubia unilateralis</name>
    <dbReference type="NCBI Taxonomy" id="268505"/>
    <lineage>
        <taxon>Eukaryota</taxon>
        <taxon>Fungi</taxon>
        <taxon>Dikarya</taxon>
        <taxon>Ascomycota</taxon>
        <taxon>Pezizomycotina</taxon>
        <taxon>Sordariomycetes</taxon>
        <taxon>Hypocreomycetidae</taxon>
        <taxon>Hypocreales</taxon>
        <taxon>Ophiocordycipitaceae</taxon>
        <taxon>Ophiocordyceps</taxon>
    </lineage>
</organism>
<feature type="region of interest" description="Disordered" evidence="1">
    <location>
        <begin position="260"/>
        <end position="326"/>
    </location>
</feature>
<reference evidence="2 3" key="1">
    <citation type="journal article" date="2015" name="BMC Genomics">
        <title>Gene expression during zombie ant biting behavior reflects the complexity underlying fungal parasitic behavioral manipulation.</title>
        <authorList>
            <person name="de Bekker C."/>
            <person name="Ohm R.A."/>
            <person name="Loreto R.G."/>
            <person name="Sebastian A."/>
            <person name="Albert I."/>
            <person name="Merrow M."/>
            <person name="Brachmann A."/>
            <person name="Hughes D.P."/>
        </authorList>
    </citation>
    <scope>NUCLEOTIDE SEQUENCE [LARGE SCALE GENOMIC DNA]</scope>
    <source>
        <strain evidence="2 3">SC16a</strain>
    </source>
</reference>
<dbReference type="EMBL" id="LAZP02000372">
    <property type="protein sequence ID" value="PFH57727.1"/>
    <property type="molecule type" value="Genomic_DNA"/>
</dbReference>
<reference evidence="2 3" key="2">
    <citation type="journal article" date="2017" name="Sci. Rep.">
        <title>Ant-infecting Ophiocordyceps genomes reveal a high diversity of potential behavioral manipulation genes and a possible major role for enterotoxins.</title>
        <authorList>
            <person name="de Bekker C."/>
            <person name="Ohm R.A."/>
            <person name="Evans H.C."/>
            <person name="Brachmann A."/>
            <person name="Hughes D.P."/>
        </authorList>
    </citation>
    <scope>NUCLEOTIDE SEQUENCE [LARGE SCALE GENOMIC DNA]</scope>
    <source>
        <strain evidence="2 3">SC16a</strain>
    </source>
</reference>
<dbReference type="Proteomes" id="UP000037136">
    <property type="component" value="Unassembled WGS sequence"/>
</dbReference>
<protein>
    <submittedName>
        <fullName evidence="2">Uncharacterized protein</fullName>
    </submittedName>
</protein>
<comment type="caution">
    <text evidence="2">The sequence shown here is derived from an EMBL/GenBank/DDBJ whole genome shotgun (WGS) entry which is preliminary data.</text>
</comment>
<dbReference type="STRING" id="268505.A0A2A9P9X9"/>
<gene>
    <name evidence="2" type="ORF">XA68_14655</name>
</gene>
<evidence type="ECO:0000313" key="3">
    <source>
        <dbReference type="Proteomes" id="UP000037136"/>
    </source>
</evidence>
<name>A0A2A9P9X9_OPHUN</name>
<feature type="compositionally biased region" description="Basic and acidic residues" evidence="1">
    <location>
        <begin position="317"/>
        <end position="326"/>
    </location>
</feature>
<accession>A0A2A9P9X9</accession>
<proteinExistence type="predicted"/>
<dbReference type="AlphaFoldDB" id="A0A2A9P9X9"/>
<sequence length="326" mass="37061">MASHQHQASSASPPPEALVSHDELLRVLRTPFEAVFSLNQDGTEFFMPSVMRGVPVALISEESPYWNSSWASVDEFLSKEDDEEKAKQQYKELAILQPNNKAIRNEEKKHQDNMSKYHKIREIFGPGSDYHPNQLLSKCHFPPDGLCSKDTMYRLACKISELRVLQERNYLAMDPFDFLRWRIAIKVQDHLRFPGDQASSFIKSAIHRLCDLDESHNRNHYADPLMRAAVILAAKLQNRPNLYKSGQTGRQKSVPRIPGALMAPTIARKPGRPRGRPKGPTRPTQDQAREAARREKRAKLAAALPQSTYQGVNAWRAKRDARSSGK</sequence>
<feature type="compositionally biased region" description="Basic residues" evidence="1">
    <location>
        <begin position="269"/>
        <end position="279"/>
    </location>
</feature>
<evidence type="ECO:0000313" key="2">
    <source>
        <dbReference type="EMBL" id="PFH57727.1"/>
    </source>
</evidence>
<dbReference type="OrthoDB" id="5041951at2759"/>
<keyword evidence="3" id="KW-1185">Reference proteome</keyword>
<evidence type="ECO:0000256" key="1">
    <source>
        <dbReference type="SAM" id="MobiDB-lite"/>
    </source>
</evidence>